<evidence type="ECO:0000313" key="1">
    <source>
        <dbReference type="EMBL" id="MFD1003294.1"/>
    </source>
</evidence>
<proteinExistence type="predicted"/>
<keyword evidence="2" id="KW-1185">Reference proteome</keyword>
<reference evidence="2" key="1">
    <citation type="journal article" date="2019" name="Int. J. Syst. Evol. Microbiol.">
        <title>The Global Catalogue of Microorganisms (GCM) 10K type strain sequencing project: providing services to taxonomists for standard genome sequencing and annotation.</title>
        <authorList>
            <consortium name="The Broad Institute Genomics Platform"/>
            <consortium name="The Broad Institute Genome Sequencing Center for Infectious Disease"/>
            <person name="Wu L."/>
            <person name="Ma J."/>
        </authorList>
    </citation>
    <scope>NUCLEOTIDE SEQUENCE [LARGE SCALE GENOMIC DNA]</scope>
    <source>
        <strain evidence="2">CCUG 58938</strain>
    </source>
</reference>
<dbReference type="Pfam" id="PF09844">
    <property type="entry name" value="DUF2071"/>
    <property type="match status" value="1"/>
</dbReference>
<name>A0ABW3KAK2_9BACT</name>
<dbReference type="InterPro" id="IPR023375">
    <property type="entry name" value="ADC_dom_sf"/>
</dbReference>
<dbReference type="Proteomes" id="UP001597112">
    <property type="component" value="Unassembled WGS sequence"/>
</dbReference>
<accession>A0ABW3KAK2</accession>
<protein>
    <submittedName>
        <fullName evidence="1">DUF2071 domain-containing protein</fullName>
    </submittedName>
</protein>
<organism evidence="1 2">
    <name type="scientific">Ohtaekwangia kribbensis</name>
    <dbReference type="NCBI Taxonomy" id="688913"/>
    <lineage>
        <taxon>Bacteria</taxon>
        <taxon>Pseudomonadati</taxon>
        <taxon>Bacteroidota</taxon>
        <taxon>Cytophagia</taxon>
        <taxon>Cytophagales</taxon>
        <taxon>Fulvivirgaceae</taxon>
        <taxon>Ohtaekwangia</taxon>
    </lineage>
</organism>
<dbReference type="EMBL" id="JBHTKA010000015">
    <property type="protein sequence ID" value="MFD1003294.1"/>
    <property type="molecule type" value="Genomic_DNA"/>
</dbReference>
<dbReference type="SUPFAM" id="SSF160104">
    <property type="entry name" value="Acetoacetate decarboxylase-like"/>
    <property type="match status" value="1"/>
</dbReference>
<comment type="caution">
    <text evidence="1">The sequence shown here is derived from an EMBL/GenBank/DDBJ whole genome shotgun (WGS) entry which is preliminary data.</text>
</comment>
<sequence length="235" mass="26483">MELPVLSGIITRRILINYRVAPAVVRKILPDHLEPLIIGGYASAGICLLKLHNIGLRYSPDFLKIDSENAAHRILVQWREDGRVRCGVYIPRRDTDSKLNVWLAGRIFAWPHYPAQFDTKEDGGHYVVNVSSEDHRTNLRVSVKAGGSFPSDSMFRSLEHASECFRECSIGCSPSANPGHFKQIQLKTKGWSVKPLAIEELSSTFFEDTTIFPPGTICFDNALLMENIPHEWHSI</sequence>
<dbReference type="InterPro" id="IPR018644">
    <property type="entry name" value="DUF2071"/>
</dbReference>
<dbReference type="RefSeq" id="WP_377585803.1">
    <property type="nucleotide sequence ID" value="NZ_JBHTKA010000015.1"/>
</dbReference>
<dbReference type="Gene3D" id="2.40.400.10">
    <property type="entry name" value="Acetoacetate decarboxylase-like"/>
    <property type="match status" value="1"/>
</dbReference>
<gene>
    <name evidence="1" type="ORF">ACFQ21_28470</name>
</gene>
<evidence type="ECO:0000313" key="2">
    <source>
        <dbReference type="Proteomes" id="UP001597112"/>
    </source>
</evidence>